<organism evidence="1 2">
    <name type="scientific">Romanomermis culicivorax</name>
    <name type="common">Nematode worm</name>
    <dbReference type="NCBI Taxonomy" id="13658"/>
    <lineage>
        <taxon>Eukaryota</taxon>
        <taxon>Metazoa</taxon>
        <taxon>Ecdysozoa</taxon>
        <taxon>Nematoda</taxon>
        <taxon>Enoplea</taxon>
        <taxon>Dorylaimia</taxon>
        <taxon>Mermithida</taxon>
        <taxon>Mermithoidea</taxon>
        <taxon>Mermithidae</taxon>
        <taxon>Romanomermis</taxon>
    </lineage>
</organism>
<sequence>MLKNMQMKKEIYENEMKIADYRRSKEKAPVLEKVVRKAQETTPIMEKMSSKTSMETPIKSHVETIEIDVDHEHRSIQKQANGAQNILKALNNAVSLTPPIMVRNQVKKVSPEIEIASPKRPLTDSFQNRSKNTHYPDEPALKRAKADENEIMMAPKVTVIPKKNVAPIESTPLDADGSPNDLNSTHQTTFGFDISASNSKQVIPESSPNDFLRTLFNQSDEGGKVSDKESFFNPFGGDQLSTNEPENGSGQAPNGFDFFGTLGGGQDNAVPDNGFTFSFNMNAADSDSQNGQAAGGFPMFNF</sequence>
<dbReference type="WBParaSite" id="nRc.2.0.1.t00948-RA">
    <property type="protein sequence ID" value="nRc.2.0.1.t00948-RA"/>
    <property type="gene ID" value="nRc.2.0.1.g00948"/>
</dbReference>
<keyword evidence="1" id="KW-1185">Reference proteome</keyword>
<name>A0A915HH56_ROMCU</name>
<evidence type="ECO:0000313" key="1">
    <source>
        <dbReference type="Proteomes" id="UP000887565"/>
    </source>
</evidence>
<protein>
    <submittedName>
        <fullName evidence="2">Uncharacterized protein</fullName>
    </submittedName>
</protein>
<reference evidence="2" key="1">
    <citation type="submission" date="2022-11" db="UniProtKB">
        <authorList>
            <consortium name="WormBaseParasite"/>
        </authorList>
    </citation>
    <scope>IDENTIFICATION</scope>
</reference>
<proteinExistence type="predicted"/>
<accession>A0A915HH56</accession>
<dbReference type="AlphaFoldDB" id="A0A915HH56"/>
<evidence type="ECO:0000313" key="2">
    <source>
        <dbReference type="WBParaSite" id="nRc.2.0.1.t00948-RA"/>
    </source>
</evidence>
<dbReference type="Proteomes" id="UP000887565">
    <property type="component" value="Unplaced"/>
</dbReference>